<organism evidence="1 2">
    <name type="scientific">Fusarium solani subsp. cucurbitae</name>
    <name type="common">Neocosmosporum cucurbitae</name>
    <dbReference type="NCBI Taxonomy" id="2747967"/>
    <lineage>
        <taxon>Eukaryota</taxon>
        <taxon>Fungi</taxon>
        <taxon>Dikarya</taxon>
        <taxon>Ascomycota</taxon>
        <taxon>Pezizomycotina</taxon>
        <taxon>Sordariomycetes</taxon>
        <taxon>Hypocreomycetidae</taxon>
        <taxon>Hypocreales</taxon>
        <taxon>Nectriaceae</taxon>
        <taxon>Fusarium</taxon>
        <taxon>Fusarium solani species complex</taxon>
    </lineage>
</organism>
<gene>
    <name evidence="1" type="ORF">LCI18_001845</name>
</gene>
<dbReference type="EMBL" id="CP090031">
    <property type="protein sequence ID" value="UPK90910.1"/>
    <property type="molecule type" value="Genomic_DNA"/>
</dbReference>
<name>A0ACD3YPT8_FUSSC</name>
<reference evidence="1" key="1">
    <citation type="submission" date="2021-11" db="EMBL/GenBank/DDBJ databases">
        <title>Fusarium solani-melongenae Genome sequencing and assembly.</title>
        <authorList>
            <person name="Xie S."/>
            <person name="Huang L."/>
            <person name="Zhang X."/>
        </authorList>
    </citation>
    <scope>NUCLEOTIDE SEQUENCE</scope>
    <source>
        <strain evidence="1">CRI 24-3</strain>
    </source>
</reference>
<protein>
    <submittedName>
        <fullName evidence="1">Uncharacterized protein</fullName>
    </submittedName>
</protein>
<dbReference type="Proteomes" id="UP000830768">
    <property type="component" value="Chromosome 2"/>
</dbReference>
<sequence length="122" mass="13348">MTCDLCRCWAGVERLVLDAFPRAWLAWLSLSVDGGGKAHRARDKVSRRDPRWTPKTRDPPRSSYQASCWEPGEGACTLQHPSSGSSDEDRGRGRLGTGVWASDPVGGQGLSESCERSNFGCH</sequence>
<evidence type="ECO:0000313" key="1">
    <source>
        <dbReference type="EMBL" id="UPK90910.1"/>
    </source>
</evidence>
<keyword evidence="2" id="KW-1185">Reference proteome</keyword>
<proteinExistence type="predicted"/>
<evidence type="ECO:0000313" key="2">
    <source>
        <dbReference type="Proteomes" id="UP000830768"/>
    </source>
</evidence>
<accession>A0ACD3YPT8</accession>